<evidence type="ECO:0000256" key="2">
    <source>
        <dbReference type="ARBA" id="ARBA00006375"/>
    </source>
</evidence>
<comment type="subcellular location">
    <subcellularLocation>
        <location evidence="1">Membrane</location>
        <topology evidence="1">Multi-pass membrane protein</topology>
    </subcellularLocation>
</comment>
<keyword evidence="11" id="KW-1185">Reference proteome</keyword>
<dbReference type="Proteomes" id="UP001458880">
    <property type="component" value="Unassembled WGS sequence"/>
</dbReference>
<evidence type="ECO:0000256" key="9">
    <source>
        <dbReference type="RuleBase" id="RU000488"/>
    </source>
</evidence>
<keyword evidence="7 8" id="KW-0472">Membrane</keyword>
<evidence type="ECO:0000313" key="11">
    <source>
        <dbReference type="Proteomes" id="UP001458880"/>
    </source>
</evidence>
<dbReference type="GO" id="GO:0016020">
    <property type="term" value="C:membrane"/>
    <property type="evidence" value="ECO:0007669"/>
    <property type="project" value="UniProtKB-SubCell"/>
</dbReference>
<evidence type="ECO:0000313" key="10">
    <source>
        <dbReference type="EMBL" id="KAK9711933.1"/>
    </source>
</evidence>
<protein>
    <submittedName>
        <fullName evidence="10">Mitochondrial carrier protein</fullName>
    </submittedName>
</protein>
<evidence type="ECO:0000256" key="6">
    <source>
        <dbReference type="ARBA" id="ARBA00022989"/>
    </source>
</evidence>
<dbReference type="PANTHER" id="PTHR45618">
    <property type="entry name" value="MITOCHONDRIAL DICARBOXYLATE CARRIER-RELATED"/>
    <property type="match status" value="1"/>
</dbReference>
<dbReference type="InterPro" id="IPR018108">
    <property type="entry name" value="MCP_transmembrane"/>
</dbReference>
<dbReference type="Gene3D" id="1.50.40.10">
    <property type="entry name" value="Mitochondrial carrier domain"/>
    <property type="match status" value="1"/>
</dbReference>
<dbReference type="EMBL" id="JASPKY010000270">
    <property type="protein sequence ID" value="KAK9711933.1"/>
    <property type="molecule type" value="Genomic_DNA"/>
</dbReference>
<organism evidence="10 11">
    <name type="scientific">Popillia japonica</name>
    <name type="common">Japanese beetle</name>
    <dbReference type="NCBI Taxonomy" id="7064"/>
    <lineage>
        <taxon>Eukaryota</taxon>
        <taxon>Metazoa</taxon>
        <taxon>Ecdysozoa</taxon>
        <taxon>Arthropoda</taxon>
        <taxon>Hexapoda</taxon>
        <taxon>Insecta</taxon>
        <taxon>Pterygota</taxon>
        <taxon>Neoptera</taxon>
        <taxon>Endopterygota</taxon>
        <taxon>Coleoptera</taxon>
        <taxon>Polyphaga</taxon>
        <taxon>Scarabaeiformia</taxon>
        <taxon>Scarabaeidae</taxon>
        <taxon>Rutelinae</taxon>
        <taxon>Popillia</taxon>
    </lineage>
</organism>
<comment type="caution">
    <text evidence="10">The sequence shown here is derived from an EMBL/GenBank/DDBJ whole genome shotgun (WGS) entry which is preliminary data.</text>
</comment>
<dbReference type="PROSITE" id="PS50920">
    <property type="entry name" value="SOLCAR"/>
    <property type="match status" value="1"/>
</dbReference>
<keyword evidence="4 8" id="KW-0812">Transmembrane</keyword>
<dbReference type="AlphaFoldDB" id="A0AAW1K202"/>
<keyword evidence="5" id="KW-0677">Repeat</keyword>
<accession>A0AAW1K202</accession>
<feature type="repeat" description="Solcar" evidence="8">
    <location>
        <begin position="9"/>
        <end position="94"/>
    </location>
</feature>
<evidence type="ECO:0000256" key="1">
    <source>
        <dbReference type="ARBA" id="ARBA00004141"/>
    </source>
</evidence>
<evidence type="ECO:0000256" key="5">
    <source>
        <dbReference type="ARBA" id="ARBA00022737"/>
    </source>
</evidence>
<gene>
    <name evidence="10" type="ORF">QE152_g25143</name>
</gene>
<dbReference type="SUPFAM" id="SSF103506">
    <property type="entry name" value="Mitochondrial carrier"/>
    <property type="match status" value="1"/>
</dbReference>
<dbReference type="Pfam" id="PF00153">
    <property type="entry name" value="Mito_carr"/>
    <property type="match status" value="1"/>
</dbReference>
<dbReference type="InterPro" id="IPR050391">
    <property type="entry name" value="Mito_Metabolite_Transporter"/>
</dbReference>
<evidence type="ECO:0000256" key="4">
    <source>
        <dbReference type="ARBA" id="ARBA00022692"/>
    </source>
</evidence>
<reference evidence="10 11" key="1">
    <citation type="journal article" date="2024" name="BMC Genomics">
        <title>De novo assembly and annotation of Popillia japonica's genome with initial clues to its potential as an invasive pest.</title>
        <authorList>
            <person name="Cucini C."/>
            <person name="Boschi S."/>
            <person name="Funari R."/>
            <person name="Cardaioli E."/>
            <person name="Iannotti N."/>
            <person name="Marturano G."/>
            <person name="Paoli F."/>
            <person name="Bruttini M."/>
            <person name="Carapelli A."/>
            <person name="Frati F."/>
            <person name="Nardi F."/>
        </authorList>
    </citation>
    <scope>NUCLEOTIDE SEQUENCE [LARGE SCALE GENOMIC DNA]</scope>
    <source>
        <strain evidence="10">DMR45628</strain>
    </source>
</reference>
<evidence type="ECO:0000256" key="3">
    <source>
        <dbReference type="ARBA" id="ARBA00022448"/>
    </source>
</evidence>
<sequence>MPLLPEPDQNRITRWYFGGIAATAAHTFVYPLDVLKVGLQTEQIMEKITAFRYTRYILETQGLMAFYAGFGAVVRQQFTHSIVRFGVYYKLRELLQMREIPLILDLFLSAGSGACGA</sequence>
<evidence type="ECO:0000256" key="7">
    <source>
        <dbReference type="ARBA" id="ARBA00023136"/>
    </source>
</evidence>
<keyword evidence="6" id="KW-1133">Transmembrane helix</keyword>
<dbReference type="InterPro" id="IPR023395">
    <property type="entry name" value="MCP_dom_sf"/>
</dbReference>
<comment type="similarity">
    <text evidence="2 9">Belongs to the mitochondrial carrier (TC 2.A.29) family.</text>
</comment>
<name>A0AAW1K202_POPJA</name>
<evidence type="ECO:0000256" key="8">
    <source>
        <dbReference type="PROSITE-ProRule" id="PRU00282"/>
    </source>
</evidence>
<keyword evidence="3 9" id="KW-0813">Transport</keyword>
<proteinExistence type="inferred from homology"/>